<dbReference type="Gene3D" id="3.40.970.10">
    <property type="entry name" value="Ribonuclease H1, N-terminal domain"/>
    <property type="match status" value="1"/>
</dbReference>
<dbReference type="InterPro" id="IPR037056">
    <property type="entry name" value="RNase_H1_N_sf"/>
</dbReference>
<name>B0DF01_LACBS</name>
<feature type="domain" description="Ribonuclease H1 N-terminal" evidence="2">
    <location>
        <begin position="215"/>
        <end position="256"/>
    </location>
</feature>
<dbReference type="KEGG" id="lbc:LACBIDRAFT_328490"/>
<accession>B0DF01</accession>
<evidence type="ECO:0000313" key="4">
    <source>
        <dbReference type="Proteomes" id="UP000001194"/>
    </source>
</evidence>
<dbReference type="RefSeq" id="XP_001882481.1">
    <property type="nucleotide sequence ID" value="XM_001882446.1"/>
</dbReference>
<dbReference type="EMBL" id="DS547107">
    <property type="protein sequence ID" value="EDR06634.1"/>
    <property type="molecule type" value="Genomic_DNA"/>
</dbReference>
<keyword evidence="4" id="KW-1185">Reference proteome</keyword>
<dbReference type="Proteomes" id="UP000001194">
    <property type="component" value="Unassembled WGS sequence"/>
</dbReference>
<gene>
    <name evidence="3" type="ORF">LACBIDRAFT_328490</name>
</gene>
<feature type="region of interest" description="Disordered" evidence="1">
    <location>
        <begin position="98"/>
        <end position="212"/>
    </location>
</feature>
<dbReference type="SUPFAM" id="SSF55658">
    <property type="entry name" value="L9 N-domain-like"/>
    <property type="match status" value="1"/>
</dbReference>
<feature type="region of interest" description="Disordered" evidence="1">
    <location>
        <begin position="13"/>
        <end position="85"/>
    </location>
</feature>
<evidence type="ECO:0000259" key="2">
    <source>
        <dbReference type="Pfam" id="PF01693"/>
    </source>
</evidence>
<dbReference type="GeneID" id="6078283"/>
<dbReference type="HOGENOM" id="CLU_560278_0_0_1"/>
<dbReference type="InParanoid" id="B0DF01"/>
<dbReference type="OrthoDB" id="3270804at2759"/>
<evidence type="ECO:0000256" key="1">
    <source>
        <dbReference type="SAM" id="MobiDB-lite"/>
    </source>
</evidence>
<dbReference type="AlphaFoldDB" id="B0DF01"/>
<proteinExistence type="predicted"/>
<evidence type="ECO:0000313" key="3">
    <source>
        <dbReference type="EMBL" id="EDR06634.1"/>
    </source>
</evidence>
<feature type="compositionally biased region" description="Polar residues" evidence="1">
    <location>
        <begin position="177"/>
        <end position="187"/>
    </location>
</feature>
<protein>
    <submittedName>
        <fullName evidence="3">Predicted protein</fullName>
    </submittedName>
</protein>
<reference evidence="3 4" key="1">
    <citation type="journal article" date="2008" name="Nature">
        <title>The genome of Laccaria bicolor provides insights into mycorrhizal symbiosis.</title>
        <authorList>
            <person name="Martin F."/>
            <person name="Aerts A."/>
            <person name="Ahren D."/>
            <person name="Brun A."/>
            <person name="Danchin E.G.J."/>
            <person name="Duchaussoy F."/>
            <person name="Gibon J."/>
            <person name="Kohler A."/>
            <person name="Lindquist E."/>
            <person name="Pereda V."/>
            <person name="Salamov A."/>
            <person name="Shapiro H.J."/>
            <person name="Wuyts J."/>
            <person name="Blaudez D."/>
            <person name="Buee M."/>
            <person name="Brokstein P."/>
            <person name="Canbaeck B."/>
            <person name="Cohen D."/>
            <person name="Courty P.E."/>
            <person name="Coutinho P.M."/>
            <person name="Delaruelle C."/>
            <person name="Detter J.C."/>
            <person name="Deveau A."/>
            <person name="DiFazio S."/>
            <person name="Duplessis S."/>
            <person name="Fraissinet-Tachet L."/>
            <person name="Lucic E."/>
            <person name="Frey-Klett P."/>
            <person name="Fourrey C."/>
            <person name="Feussner I."/>
            <person name="Gay G."/>
            <person name="Grimwood J."/>
            <person name="Hoegger P.J."/>
            <person name="Jain P."/>
            <person name="Kilaru S."/>
            <person name="Labbe J."/>
            <person name="Lin Y.C."/>
            <person name="Legue V."/>
            <person name="Le Tacon F."/>
            <person name="Marmeisse R."/>
            <person name="Melayah D."/>
            <person name="Montanini B."/>
            <person name="Muratet M."/>
            <person name="Nehls U."/>
            <person name="Niculita-Hirzel H."/>
            <person name="Oudot-Le Secq M.P."/>
            <person name="Peter M."/>
            <person name="Quesneville H."/>
            <person name="Rajashekar B."/>
            <person name="Reich M."/>
            <person name="Rouhier N."/>
            <person name="Schmutz J."/>
            <person name="Yin T."/>
            <person name="Chalot M."/>
            <person name="Henrissat B."/>
            <person name="Kuees U."/>
            <person name="Lucas S."/>
            <person name="Van de Peer Y."/>
            <person name="Podila G.K."/>
            <person name="Polle A."/>
            <person name="Pukkila P.J."/>
            <person name="Richardson P.M."/>
            <person name="Rouze P."/>
            <person name="Sanders I.R."/>
            <person name="Stajich J.E."/>
            <person name="Tunlid A."/>
            <person name="Tuskan G."/>
            <person name="Grigoriev I.V."/>
        </authorList>
    </citation>
    <scope>NUCLEOTIDE SEQUENCE [LARGE SCALE GENOMIC DNA]</scope>
    <source>
        <strain evidence="4">S238N-H82 / ATCC MYA-4686</strain>
    </source>
</reference>
<organism evidence="4">
    <name type="scientific">Laccaria bicolor (strain S238N-H82 / ATCC MYA-4686)</name>
    <name type="common">Bicoloured deceiver</name>
    <name type="synonym">Laccaria laccata var. bicolor</name>
    <dbReference type="NCBI Taxonomy" id="486041"/>
    <lineage>
        <taxon>Eukaryota</taxon>
        <taxon>Fungi</taxon>
        <taxon>Dikarya</taxon>
        <taxon>Basidiomycota</taxon>
        <taxon>Agaricomycotina</taxon>
        <taxon>Agaricomycetes</taxon>
        <taxon>Agaricomycetidae</taxon>
        <taxon>Agaricales</taxon>
        <taxon>Agaricineae</taxon>
        <taxon>Hydnangiaceae</taxon>
        <taxon>Laccaria</taxon>
    </lineage>
</organism>
<feature type="compositionally biased region" description="Basic and acidic residues" evidence="1">
    <location>
        <begin position="107"/>
        <end position="119"/>
    </location>
</feature>
<dbReference type="InterPro" id="IPR009027">
    <property type="entry name" value="Ribosomal_bL9/RNase_H1_N"/>
</dbReference>
<sequence>MNGDSLLSLNFVLTNSTTGPPPPINYATHPRRGKQKPAASLTPLHGAVLSQQDGRADISPSKQDGRGDAQRGQQNPAADLTPSCPVFTNSAVLSQQDGWADVSPSKQDGRGDAQQDRLADTPNIIDIRHTGSPPYRQDRFPGSPNGPSTPRTPHPSPRRQQHNGSSPYQQDRLDDFGTTTLTRSFNSPFEPYNFPGTPDGPPTPRTPHSSPRKTRFYSVVVGRRCGVFESWAYVHALTSGIPGNCQRGFKTAEAALQDYHEAKRLGLVKHCYSVNALVELHAWTLRAQAVRKNVFNYSTSCGTDCQSSTWSLYNEERRLFAKISVHVIVVKHVDIFAILLKVQAVDHQLSITNGISLSDPDSYMFSLENLKTTTLHSHCLSDGLSSDPAISDGLSGQSIGSPSESIGNGWIPLLVQAKSSESLLKPLRSKKWLDWPDFVSIGRPLDFRWISDGQRQKPVILAKSSVCWTSAGLPRDFRWTSKQKSGV</sequence>
<dbReference type="Pfam" id="PF01693">
    <property type="entry name" value="Cauli_VI"/>
    <property type="match status" value="1"/>
</dbReference>
<dbReference type="InterPro" id="IPR011320">
    <property type="entry name" value="RNase_H1_N"/>
</dbReference>
<dbReference type="STRING" id="486041.B0DF01"/>